<gene>
    <name evidence="3" type="ORF">QBC47DRAFT_439536</name>
</gene>
<dbReference type="InterPro" id="IPR051262">
    <property type="entry name" value="SMP-30/CGR1_Lactonase"/>
</dbReference>
<evidence type="ECO:0000313" key="3">
    <source>
        <dbReference type="EMBL" id="KAK1749864.1"/>
    </source>
</evidence>
<dbReference type="SUPFAM" id="SSF50952">
    <property type="entry name" value="Soluble quinoprotein glucose dehydrogenase"/>
    <property type="match status" value="1"/>
</dbReference>
<dbReference type="Pfam" id="PF22807">
    <property type="entry name" value="TrAA12"/>
    <property type="match status" value="1"/>
</dbReference>
<keyword evidence="4" id="KW-1185">Reference proteome</keyword>
<dbReference type="PANTHER" id="PTHR47572:SF4">
    <property type="entry name" value="LACTONASE DRP35"/>
    <property type="match status" value="1"/>
</dbReference>
<dbReference type="InterPro" id="IPR054539">
    <property type="entry name" value="Beta-prop_PDH"/>
</dbReference>
<feature type="chain" id="PRO_5042503165" evidence="1">
    <location>
        <begin position="29"/>
        <end position="433"/>
    </location>
</feature>
<organism evidence="3 4">
    <name type="scientific">Echria macrotheca</name>
    <dbReference type="NCBI Taxonomy" id="438768"/>
    <lineage>
        <taxon>Eukaryota</taxon>
        <taxon>Fungi</taxon>
        <taxon>Dikarya</taxon>
        <taxon>Ascomycota</taxon>
        <taxon>Pezizomycotina</taxon>
        <taxon>Sordariomycetes</taxon>
        <taxon>Sordariomycetidae</taxon>
        <taxon>Sordariales</taxon>
        <taxon>Schizotheciaceae</taxon>
        <taxon>Echria</taxon>
    </lineage>
</organism>
<evidence type="ECO:0000259" key="2">
    <source>
        <dbReference type="Pfam" id="PF22807"/>
    </source>
</evidence>
<dbReference type="EMBL" id="MU839851">
    <property type="protein sequence ID" value="KAK1749864.1"/>
    <property type="molecule type" value="Genomic_DNA"/>
</dbReference>
<feature type="domain" description="Pyrroloquinoline quinone-dependent pyranose dehydrogenase beta-propeller" evidence="2">
    <location>
        <begin position="40"/>
        <end position="431"/>
    </location>
</feature>
<protein>
    <submittedName>
        <fullName evidence="3">Soluble quino protein glucose dehydrogenase</fullName>
    </submittedName>
</protein>
<keyword evidence="1" id="KW-0732">Signal</keyword>
<dbReference type="InterPro" id="IPR011042">
    <property type="entry name" value="6-blade_b-propeller_TolB-like"/>
</dbReference>
<dbReference type="InterPro" id="IPR011041">
    <property type="entry name" value="Quinoprot_gluc/sorb_DH_b-prop"/>
</dbReference>
<dbReference type="Proteomes" id="UP001239445">
    <property type="component" value="Unassembled WGS sequence"/>
</dbReference>
<feature type="signal peptide" evidence="1">
    <location>
        <begin position="1"/>
        <end position="28"/>
    </location>
</feature>
<reference evidence="3" key="1">
    <citation type="submission" date="2023-06" db="EMBL/GenBank/DDBJ databases">
        <title>Genome-scale phylogeny and comparative genomics of the fungal order Sordariales.</title>
        <authorList>
            <consortium name="Lawrence Berkeley National Laboratory"/>
            <person name="Hensen N."/>
            <person name="Bonometti L."/>
            <person name="Westerberg I."/>
            <person name="Brannstrom I.O."/>
            <person name="Guillou S."/>
            <person name="Cros-Aarteil S."/>
            <person name="Calhoun S."/>
            <person name="Haridas S."/>
            <person name="Kuo A."/>
            <person name="Mondo S."/>
            <person name="Pangilinan J."/>
            <person name="Riley R."/>
            <person name="Labutti K."/>
            <person name="Andreopoulos B."/>
            <person name="Lipzen A."/>
            <person name="Chen C."/>
            <person name="Yanf M."/>
            <person name="Daum C."/>
            <person name="Ng V."/>
            <person name="Clum A."/>
            <person name="Steindorff A."/>
            <person name="Ohm R."/>
            <person name="Martin F."/>
            <person name="Silar P."/>
            <person name="Natvig D."/>
            <person name="Lalanne C."/>
            <person name="Gautier V."/>
            <person name="Ament-Velasquez S.L."/>
            <person name="Kruys A."/>
            <person name="Hutchinson M.I."/>
            <person name="Powell A.J."/>
            <person name="Barry K."/>
            <person name="Miller A.N."/>
            <person name="Grigoriev I.V."/>
            <person name="Debuchy R."/>
            <person name="Gladieux P."/>
            <person name="Thoren M.H."/>
            <person name="Johannesson H."/>
        </authorList>
    </citation>
    <scope>NUCLEOTIDE SEQUENCE</scope>
    <source>
        <strain evidence="3">PSN4</strain>
    </source>
</reference>
<accession>A0AAJ0F671</accession>
<evidence type="ECO:0000313" key="4">
    <source>
        <dbReference type="Proteomes" id="UP001239445"/>
    </source>
</evidence>
<comment type="caution">
    <text evidence="3">The sequence shown here is derived from an EMBL/GenBank/DDBJ whole genome shotgun (WGS) entry which is preliminary data.</text>
</comment>
<sequence>MAWVSLPRARLLVAWGIMLLSQLSGVQAQCAGVTKQSNQKMASGYTSSVLITGLRTPRGIAMDTEGALLVAEQQGGAVRRLTLKDQGSTVCVDTNTVLIPSGNRFADDLKTNHGVAVSADGKTIFVSNLQKVTAFDYDPVAGKVGTGKTVISNMQNNGPHPTRALMTSKFSLDTLLVAIGSAANVDTATTATTAGRSMIKQFSIKSIMANPTTYTAGGEVLGWGLRNIVGMGEHPTTGGVWSVENSMDDIKLNSKDVHNENPAEKANYHGALNDTTNKLKGANYGYPSCVPAWDTGLLGVSTLSVGSLFSPDGVPKASDCASRQPGRIHFPSHTAPLDIKWTPDGRTAYVSFHGSWDRRPPDGYRVMKVQFGADGQPVEPLSSKTAAVTIMENPNTSSCPSGCFRPVGLAVDSKKRLFVSSDNTGEIYVIYGA</sequence>
<dbReference type="Gene3D" id="2.120.10.30">
    <property type="entry name" value="TolB, C-terminal domain"/>
    <property type="match status" value="1"/>
</dbReference>
<evidence type="ECO:0000256" key="1">
    <source>
        <dbReference type="SAM" id="SignalP"/>
    </source>
</evidence>
<name>A0AAJ0F671_9PEZI</name>
<dbReference type="PANTHER" id="PTHR47572">
    <property type="entry name" value="LIPOPROTEIN-RELATED"/>
    <property type="match status" value="1"/>
</dbReference>
<proteinExistence type="predicted"/>
<dbReference type="AlphaFoldDB" id="A0AAJ0F671"/>